<dbReference type="InterPro" id="IPR011990">
    <property type="entry name" value="TPR-like_helical_dom_sf"/>
</dbReference>
<dbReference type="eggNOG" id="COG0457">
    <property type="taxonomic scope" value="Bacteria"/>
</dbReference>
<dbReference type="STRING" id="1244869.H261_22843"/>
<feature type="repeat" description="TPR" evidence="1">
    <location>
        <begin position="21"/>
        <end position="54"/>
    </location>
</feature>
<evidence type="ECO:0000313" key="3">
    <source>
        <dbReference type="Proteomes" id="UP000011744"/>
    </source>
</evidence>
<protein>
    <submittedName>
        <fullName evidence="2">Uncharacterized protein</fullName>
    </submittedName>
</protein>
<dbReference type="EMBL" id="AONQ01000141">
    <property type="protein sequence ID" value="EME67571.1"/>
    <property type="molecule type" value="Genomic_DNA"/>
</dbReference>
<dbReference type="PROSITE" id="PS50005">
    <property type="entry name" value="TPR"/>
    <property type="match status" value="1"/>
</dbReference>
<dbReference type="Proteomes" id="UP000011744">
    <property type="component" value="Unassembled WGS sequence"/>
</dbReference>
<evidence type="ECO:0000313" key="2">
    <source>
        <dbReference type="EMBL" id="EME67571.1"/>
    </source>
</evidence>
<comment type="caution">
    <text evidence="2">The sequence shown here is derived from an EMBL/GenBank/DDBJ whole genome shotgun (WGS) entry which is preliminary data.</text>
</comment>
<dbReference type="SMART" id="SM00028">
    <property type="entry name" value="TPR"/>
    <property type="match status" value="2"/>
</dbReference>
<dbReference type="AlphaFoldDB" id="M2Y3C2"/>
<organism evidence="2 3">
    <name type="scientific">Paramagnetospirillum caucaseum</name>
    <dbReference type="NCBI Taxonomy" id="1244869"/>
    <lineage>
        <taxon>Bacteria</taxon>
        <taxon>Pseudomonadati</taxon>
        <taxon>Pseudomonadota</taxon>
        <taxon>Alphaproteobacteria</taxon>
        <taxon>Rhodospirillales</taxon>
        <taxon>Magnetospirillaceae</taxon>
        <taxon>Paramagnetospirillum</taxon>
    </lineage>
</organism>
<feature type="non-terminal residue" evidence="2">
    <location>
        <position position="105"/>
    </location>
</feature>
<name>M2Y3C2_9PROT</name>
<dbReference type="SUPFAM" id="SSF48452">
    <property type="entry name" value="TPR-like"/>
    <property type="match status" value="1"/>
</dbReference>
<reference evidence="2 3" key="1">
    <citation type="journal article" date="2014" name="Genome Announc.">
        <title>Draft Genome Sequence of Magnetospirillum sp. Strain SO-1, a Freshwater Magnetotactic Bacterium Isolated from the Ol'khovka River, Russia.</title>
        <authorList>
            <person name="Grouzdev D.S."/>
            <person name="Dziuba M.V."/>
            <person name="Sukhacheva M.S."/>
            <person name="Mardanov A.V."/>
            <person name="Beletskiy A.V."/>
            <person name="Kuznetsov B.B."/>
            <person name="Skryabin K.G."/>
        </authorList>
    </citation>
    <scope>NUCLEOTIDE SEQUENCE [LARGE SCALE GENOMIC DNA]</scope>
    <source>
        <strain evidence="2 3">SO-1</strain>
    </source>
</reference>
<dbReference type="Gene3D" id="1.25.40.10">
    <property type="entry name" value="Tetratricopeptide repeat domain"/>
    <property type="match status" value="1"/>
</dbReference>
<dbReference type="RefSeq" id="WP_008622489.1">
    <property type="nucleotide sequence ID" value="NZ_AONQ01000141.1"/>
</dbReference>
<gene>
    <name evidence="2" type="ORF">H261_22843</name>
</gene>
<proteinExistence type="predicted"/>
<keyword evidence="1" id="KW-0802">TPR repeat</keyword>
<dbReference type="InterPro" id="IPR019734">
    <property type="entry name" value="TPR_rpt"/>
</dbReference>
<evidence type="ECO:0000256" key="1">
    <source>
        <dbReference type="PROSITE-ProRule" id="PRU00339"/>
    </source>
</evidence>
<accession>M2Y3C2</accession>
<sequence length="105" mass="11903">MSEIEDLDLEFADLPEHAAIIETLWQEAALARRYGDIDPALDAYRRIIELDSSHSEARLAAAETCRLAGKPRDALRFCLDLLEMDRQHVGCRLELTEALRQIGQP</sequence>
<keyword evidence="3" id="KW-1185">Reference proteome</keyword>